<dbReference type="GO" id="GO:0098852">
    <property type="term" value="C:lytic vacuole membrane"/>
    <property type="evidence" value="ECO:0007669"/>
    <property type="project" value="TreeGrafter"/>
</dbReference>
<feature type="binding site" evidence="4">
    <location>
        <position position="25"/>
    </location>
    <ligand>
        <name>Mg(2+)</name>
        <dbReference type="ChEBI" id="CHEBI:18420"/>
    </ligand>
</feature>
<protein>
    <submittedName>
        <fullName evidence="5">p-loop containing nucleoside triphosphate hydrolase protein</fullName>
    </submittedName>
</protein>
<feature type="binding site" evidence="4">
    <location>
        <position position="7"/>
    </location>
    <ligand>
        <name>Mg(2+)</name>
        <dbReference type="ChEBI" id="CHEBI:18420"/>
    </ligand>
</feature>
<dbReference type="Pfam" id="PF00025">
    <property type="entry name" value="Arf"/>
    <property type="match status" value="1"/>
</dbReference>
<keyword evidence="5" id="KW-0378">Hydrolase</keyword>
<reference evidence="5 6" key="1">
    <citation type="journal article" date="2016" name="Mol. Biol. Evol.">
        <title>Comparative Genomics of Early-Diverging Mushroom-Forming Fungi Provides Insights into the Origins of Lignocellulose Decay Capabilities.</title>
        <authorList>
            <person name="Nagy L.G."/>
            <person name="Riley R."/>
            <person name="Tritt A."/>
            <person name="Adam C."/>
            <person name="Daum C."/>
            <person name="Floudas D."/>
            <person name="Sun H."/>
            <person name="Yadav J.S."/>
            <person name="Pangilinan J."/>
            <person name="Larsson K.H."/>
            <person name="Matsuura K."/>
            <person name="Barry K."/>
            <person name="Labutti K."/>
            <person name="Kuo R."/>
            <person name="Ohm R.A."/>
            <person name="Bhattacharya S.S."/>
            <person name="Shirouzu T."/>
            <person name="Yoshinaga Y."/>
            <person name="Martin F.M."/>
            <person name="Grigoriev I.V."/>
            <person name="Hibbett D.S."/>
        </authorList>
    </citation>
    <scope>NUCLEOTIDE SEQUENCE [LARGE SCALE GENOMIC DNA]</scope>
    <source>
        <strain evidence="5 6">HHB12029</strain>
    </source>
</reference>
<keyword evidence="6" id="KW-1185">Reference proteome</keyword>
<dbReference type="PRINTS" id="PR00328">
    <property type="entry name" value="SAR1GTPBP"/>
</dbReference>
<dbReference type="SUPFAM" id="SSF52540">
    <property type="entry name" value="P-loop containing nucleoside triphosphate hydrolases"/>
    <property type="match status" value="1"/>
</dbReference>
<dbReference type="PANTHER" id="PTHR45732:SF7">
    <property type="entry name" value="ADP-RIBOSYLATION FACTOR-LIKE PROTEIN 8"/>
    <property type="match status" value="1"/>
</dbReference>
<dbReference type="InterPro" id="IPR027417">
    <property type="entry name" value="P-loop_NTPase"/>
</dbReference>
<dbReference type="Proteomes" id="UP000077266">
    <property type="component" value="Unassembled WGS sequence"/>
</dbReference>
<dbReference type="PANTHER" id="PTHR45732">
    <property type="entry name" value="ADP-RIBOSYLATION FACTOR-LIKE PROTEIN 8"/>
    <property type="match status" value="1"/>
</dbReference>
<gene>
    <name evidence="5" type="ORF">EXIGLDRAFT_770085</name>
</gene>
<dbReference type="Gene3D" id="3.40.50.300">
    <property type="entry name" value="P-loop containing nucleotide triphosphate hydrolases"/>
    <property type="match status" value="1"/>
</dbReference>
<sequence>MRASGKTSFCNVIGNGQWSEDVVPTVAFSYRQIRRGNIKFKVWDVAGQSKYRTLWERYCQGVNAIVFVVDSS</sequence>
<dbReference type="GO" id="GO:0003924">
    <property type="term" value="F:GTPase activity"/>
    <property type="evidence" value="ECO:0007669"/>
    <property type="project" value="InterPro"/>
</dbReference>
<name>A0A165GYT8_EXIGL</name>
<dbReference type="STRING" id="1314781.A0A165GYT8"/>
<organism evidence="5 6">
    <name type="scientific">Exidia glandulosa HHB12029</name>
    <dbReference type="NCBI Taxonomy" id="1314781"/>
    <lineage>
        <taxon>Eukaryota</taxon>
        <taxon>Fungi</taxon>
        <taxon>Dikarya</taxon>
        <taxon>Basidiomycota</taxon>
        <taxon>Agaricomycotina</taxon>
        <taxon>Agaricomycetes</taxon>
        <taxon>Auriculariales</taxon>
        <taxon>Exidiaceae</taxon>
        <taxon>Exidia</taxon>
    </lineage>
</organism>
<keyword evidence="1 3" id="KW-0547">Nucleotide-binding</keyword>
<dbReference type="EMBL" id="KV426032">
    <property type="protein sequence ID" value="KZV91200.1"/>
    <property type="molecule type" value="Genomic_DNA"/>
</dbReference>
<evidence type="ECO:0000256" key="1">
    <source>
        <dbReference type="ARBA" id="ARBA00022741"/>
    </source>
</evidence>
<keyword evidence="4" id="KW-0479">Metal-binding</keyword>
<evidence type="ECO:0000256" key="2">
    <source>
        <dbReference type="ARBA" id="ARBA00023134"/>
    </source>
</evidence>
<dbReference type="AlphaFoldDB" id="A0A165GYT8"/>
<dbReference type="InParanoid" id="A0A165GYT8"/>
<accession>A0A165GYT8</accession>
<evidence type="ECO:0000313" key="5">
    <source>
        <dbReference type="EMBL" id="KZV91200.1"/>
    </source>
</evidence>
<evidence type="ECO:0000256" key="4">
    <source>
        <dbReference type="PIRSR" id="PIRSR606689-2"/>
    </source>
</evidence>
<evidence type="ECO:0000313" key="6">
    <source>
        <dbReference type="Proteomes" id="UP000077266"/>
    </source>
</evidence>
<dbReference type="GO" id="GO:0005525">
    <property type="term" value="F:GTP binding"/>
    <property type="evidence" value="ECO:0007669"/>
    <property type="project" value="UniProtKB-KW"/>
</dbReference>
<keyword evidence="2 3" id="KW-0342">GTP-binding</keyword>
<dbReference type="InterPro" id="IPR006689">
    <property type="entry name" value="Small_GTPase_ARF/SAR"/>
</dbReference>
<proteinExistence type="predicted"/>
<evidence type="ECO:0000256" key="3">
    <source>
        <dbReference type="PIRSR" id="PIRSR606689-1"/>
    </source>
</evidence>
<feature type="binding site" evidence="3">
    <location>
        <position position="47"/>
    </location>
    <ligand>
        <name>GTP</name>
        <dbReference type="ChEBI" id="CHEBI:37565"/>
    </ligand>
</feature>
<dbReference type="OrthoDB" id="2011769at2759"/>
<dbReference type="GO" id="GO:0046872">
    <property type="term" value="F:metal ion binding"/>
    <property type="evidence" value="ECO:0007669"/>
    <property type="project" value="UniProtKB-KW"/>
</dbReference>
<keyword evidence="4" id="KW-0460">Magnesium</keyword>